<evidence type="ECO:0008006" key="5">
    <source>
        <dbReference type="Google" id="ProtNLM"/>
    </source>
</evidence>
<evidence type="ECO:0000313" key="4">
    <source>
        <dbReference type="Proteomes" id="UP000326364"/>
    </source>
</evidence>
<evidence type="ECO:0000313" key="3">
    <source>
        <dbReference type="Proteomes" id="UP000325933"/>
    </source>
</evidence>
<dbReference type="Proteomes" id="UP000326364">
    <property type="component" value="Unassembled WGS sequence"/>
</dbReference>
<organism evidence="2 3">
    <name type="scientific">Sphingobium limneticum</name>
    <dbReference type="NCBI Taxonomy" id="1007511"/>
    <lineage>
        <taxon>Bacteria</taxon>
        <taxon>Pseudomonadati</taxon>
        <taxon>Pseudomonadota</taxon>
        <taxon>Alphaproteobacteria</taxon>
        <taxon>Sphingomonadales</taxon>
        <taxon>Sphingomonadaceae</taxon>
        <taxon>Sphingobium</taxon>
    </lineage>
</organism>
<dbReference type="InterPro" id="IPR048683">
    <property type="entry name" value="Sf6_terminase"/>
</dbReference>
<sequence>MAKEPKPNGAIALSVNAKAAGKDMQVKAKRKRKQPYRRTEKLTEEIWARLAAGYSLIEICEDEKMPARVTLNKWMAADPDFEKFIDDAYKWKARYFGEAIENVASGGSLSTGDIRRDELKVKALMWLAGKYNRKVFGDAVQHEVTDTRPVINLPAQFAGFGLPVIDVPHSPVDQSEQVQLPNTPALPV</sequence>
<dbReference type="EMBL" id="VYQB01000005">
    <property type="protein sequence ID" value="KAA9018269.1"/>
    <property type="molecule type" value="Genomic_DNA"/>
</dbReference>
<protein>
    <recommendedName>
        <fullName evidence="5">Terminase small subunit</fullName>
    </recommendedName>
</protein>
<proteinExistence type="predicted"/>
<dbReference type="AlphaFoldDB" id="A0A5J5I5S3"/>
<dbReference type="EMBL" id="VYQA01000005">
    <property type="protein sequence ID" value="KAA9030905.1"/>
    <property type="molecule type" value="Genomic_DNA"/>
</dbReference>
<gene>
    <name evidence="2" type="ORF">F4U95_09110</name>
    <name evidence="1" type="ORF">F4U96_09160</name>
</gene>
<dbReference type="Pfam" id="PF20901">
    <property type="entry name" value="Sf6_terminase"/>
    <property type="match status" value="1"/>
</dbReference>
<evidence type="ECO:0000313" key="2">
    <source>
        <dbReference type="EMBL" id="KAA9030905.1"/>
    </source>
</evidence>
<dbReference type="Proteomes" id="UP000325933">
    <property type="component" value="Unassembled WGS sequence"/>
</dbReference>
<keyword evidence="4" id="KW-1185">Reference proteome</keyword>
<reference evidence="3 4" key="1">
    <citation type="submission" date="2019-09" db="EMBL/GenBank/DDBJ databases">
        <authorList>
            <person name="Feng G."/>
        </authorList>
    </citation>
    <scope>NUCLEOTIDE SEQUENCE [LARGE SCALE GENOMIC DNA]</scope>
    <source>
        <strain evidence="2 3">KACC 19283</strain>
        <strain evidence="1 4">KACC 19284</strain>
    </source>
</reference>
<comment type="caution">
    <text evidence="2">The sequence shown here is derived from an EMBL/GenBank/DDBJ whole genome shotgun (WGS) entry which is preliminary data.</text>
</comment>
<name>A0A5J5I5S3_9SPHN</name>
<dbReference type="Gene3D" id="1.10.10.60">
    <property type="entry name" value="Homeodomain-like"/>
    <property type="match status" value="1"/>
</dbReference>
<accession>A0A5J5I5S3</accession>
<evidence type="ECO:0000313" key="1">
    <source>
        <dbReference type="EMBL" id="KAA9018269.1"/>
    </source>
</evidence>